<protein>
    <submittedName>
        <fullName evidence="2">Uncharacterized protein</fullName>
    </submittedName>
</protein>
<keyword evidence="1" id="KW-0472">Membrane</keyword>
<proteinExistence type="predicted"/>
<accession>A0A8T0I995</accession>
<evidence type="ECO:0000313" key="3">
    <source>
        <dbReference type="Proteomes" id="UP000822688"/>
    </source>
</evidence>
<keyword evidence="1" id="KW-0812">Transmembrane</keyword>
<keyword evidence="1" id="KW-1133">Transmembrane helix</keyword>
<evidence type="ECO:0000256" key="1">
    <source>
        <dbReference type="SAM" id="Phobius"/>
    </source>
</evidence>
<name>A0A8T0I995_CERPU</name>
<evidence type="ECO:0000313" key="2">
    <source>
        <dbReference type="EMBL" id="KAG0579952.1"/>
    </source>
</evidence>
<comment type="caution">
    <text evidence="2">The sequence shown here is derived from an EMBL/GenBank/DDBJ whole genome shotgun (WGS) entry which is preliminary data.</text>
</comment>
<feature type="transmembrane region" description="Helical" evidence="1">
    <location>
        <begin position="55"/>
        <end position="74"/>
    </location>
</feature>
<dbReference type="Proteomes" id="UP000822688">
    <property type="component" value="Chromosome 4"/>
</dbReference>
<reference evidence="2" key="1">
    <citation type="submission" date="2020-06" db="EMBL/GenBank/DDBJ databases">
        <title>WGS assembly of Ceratodon purpureus strain R40.</title>
        <authorList>
            <person name="Carey S.B."/>
            <person name="Jenkins J."/>
            <person name="Shu S."/>
            <person name="Lovell J.T."/>
            <person name="Sreedasyam A."/>
            <person name="Maumus F."/>
            <person name="Tiley G.P."/>
            <person name="Fernandez-Pozo N."/>
            <person name="Barry K."/>
            <person name="Chen C."/>
            <person name="Wang M."/>
            <person name="Lipzen A."/>
            <person name="Daum C."/>
            <person name="Saski C.A."/>
            <person name="Payton A.C."/>
            <person name="Mcbreen J.C."/>
            <person name="Conrad R.E."/>
            <person name="Kollar L.M."/>
            <person name="Olsson S."/>
            <person name="Huttunen S."/>
            <person name="Landis J.B."/>
            <person name="Wickett N.J."/>
            <person name="Johnson M.G."/>
            <person name="Rensing S.A."/>
            <person name="Grimwood J."/>
            <person name="Schmutz J."/>
            <person name="Mcdaniel S.F."/>
        </authorList>
    </citation>
    <scope>NUCLEOTIDE SEQUENCE</scope>
    <source>
        <strain evidence="2">R40</strain>
    </source>
</reference>
<gene>
    <name evidence="2" type="ORF">KC19_4G137400</name>
</gene>
<dbReference type="EMBL" id="CM026424">
    <property type="protein sequence ID" value="KAG0579952.1"/>
    <property type="molecule type" value="Genomic_DNA"/>
</dbReference>
<keyword evidence="3" id="KW-1185">Reference proteome</keyword>
<sequence>MSPEPHSNPQQSDHVVDLLMVVLSRITVRDPITYATINGENRQLRKRTKKNERPYPSAPFSILFYFINVFWFGFAGRNIAFPLFQCCLESAALASILCKDVEWEP</sequence>
<organism evidence="2 3">
    <name type="scientific">Ceratodon purpureus</name>
    <name type="common">Fire moss</name>
    <name type="synonym">Dicranum purpureum</name>
    <dbReference type="NCBI Taxonomy" id="3225"/>
    <lineage>
        <taxon>Eukaryota</taxon>
        <taxon>Viridiplantae</taxon>
        <taxon>Streptophyta</taxon>
        <taxon>Embryophyta</taxon>
        <taxon>Bryophyta</taxon>
        <taxon>Bryophytina</taxon>
        <taxon>Bryopsida</taxon>
        <taxon>Dicranidae</taxon>
        <taxon>Pseudoditrichales</taxon>
        <taxon>Ditrichaceae</taxon>
        <taxon>Ceratodon</taxon>
    </lineage>
</organism>
<dbReference type="AlphaFoldDB" id="A0A8T0I995"/>